<dbReference type="Proteomes" id="UP000077051">
    <property type="component" value="Unassembled WGS sequence"/>
</dbReference>
<evidence type="ECO:0000313" key="1">
    <source>
        <dbReference type="EMBL" id="OAC98028.1"/>
    </source>
</evidence>
<dbReference type="AlphaFoldDB" id="A0A168GU92"/>
<evidence type="ECO:0000313" key="2">
    <source>
        <dbReference type="Proteomes" id="UP000077051"/>
    </source>
</evidence>
<reference evidence="1 2" key="1">
    <citation type="submission" date="2015-06" db="EMBL/GenBank/DDBJ databases">
        <title>Expansion of signal transduction pathways in fungi by whole-genome duplication.</title>
        <authorList>
            <consortium name="DOE Joint Genome Institute"/>
            <person name="Corrochano L.M."/>
            <person name="Kuo A."/>
            <person name="Marcet-Houben M."/>
            <person name="Polaino S."/>
            <person name="Salamov A."/>
            <person name="Villalobos J.M."/>
            <person name="Alvarez M.I."/>
            <person name="Avalos J."/>
            <person name="Benito E.P."/>
            <person name="Benoit I."/>
            <person name="Burger G."/>
            <person name="Camino L.P."/>
            <person name="Canovas D."/>
            <person name="Cerda-Olmedo E."/>
            <person name="Cheng J.-F."/>
            <person name="Dominguez A."/>
            <person name="Elias M."/>
            <person name="Eslava A.P."/>
            <person name="Glaser F."/>
            <person name="Grimwood J."/>
            <person name="Gutierrez G."/>
            <person name="Heitman J."/>
            <person name="Henrissat B."/>
            <person name="Iturriaga E.A."/>
            <person name="Lang B.F."/>
            <person name="Lavin J.L."/>
            <person name="Lee S."/>
            <person name="Li W."/>
            <person name="Lindquist E."/>
            <person name="Lopez-Garcia S."/>
            <person name="Luque E.M."/>
            <person name="Marcos A.T."/>
            <person name="Martin J."/>
            <person name="Mccluskey K."/>
            <person name="Medina H.R."/>
            <person name="Miralles-Duran A."/>
            <person name="Miyazaki A."/>
            <person name="Munoz-Torres E."/>
            <person name="Oguiza J.A."/>
            <person name="Ohm R."/>
            <person name="Olmedo M."/>
            <person name="Orejas M."/>
            <person name="Ortiz-Castellanos L."/>
            <person name="Pisabarro A.G."/>
            <person name="Rodriguez-Romero J."/>
            <person name="Ruiz-Herrera J."/>
            <person name="Ruiz-Vazquez R."/>
            <person name="Sanz C."/>
            <person name="Schackwitz W."/>
            <person name="Schmutz J."/>
            <person name="Shahriari M."/>
            <person name="Shelest E."/>
            <person name="Silva-Franco F."/>
            <person name="Soanes D."/>
            <person name="Syed K."/>
            <person name="Tagua V.G."/>
            <person name="Talbot N.J."/>
            <person name="Thon M."/>
            <person name="De Vries R.P."/>
            <person name="Wiebenga A."/>
            <person name="Yadav J.S."/>
            <person name="Braun E.L."/>
            <person name="Baker S."/>
            <person name="Garre V."/>
            <person name="Horwitz B."/>
            <person name="Torres-Martinez S."/>
            <person name="Idnurm A."/>
            <person name="Herrera-Estrella A."/>
            <person name="Gabaldon T."/>
            <person name="Grigoriev I.V."/>
        </authorList>
    </citation>
    <scope>NUCLEOTIDE SEQUENCE [LARGE SCALE GENOMIC DNA]</scope>
    <source>
        <strain evidence="1 2">CBS 277.49</strain>
    </source>
</reference>
<name>A0A168GU92_MUCCL</name>
<sequence>MAPWTLADRLSEFQHLTFLTLATQTVNISLVDKILDNCLHLQELSLGFIVEHYEQQAPTATSIKKHPTLKALTIRPHSVWLLFFLMDYFFSKLINIEEISVNALAYPTLTDQDRDNFLRIPKLIHQVAQKELTCTLVHKDDARALLLYLKQAGYNRTIKAISSGRYLIEVAL</sequence>
<gene>
    <name evidence="1" type="ORF">MUCCIDRAFT_116113</name>
</gene>
<comment type="caution">
    <text evidence="1">The sequence shown here is derived from an EMBL/GenBank/DDBJ whole genome shotgun (WGS) entry which is preliminary data.</text>
</comment>
<dbReference type="EMBL" id="AMYB01000012">
    <property type="protein sequence ID" value="OAC98028.1"/>
    <property type="molecule type" value="Genomic_DNA"/>
</dbReference>
<organism evidence="1 2">
    <name type="scientific">Mucor lusitanicus CBS 277.49</name>
    <dbReference type="NCBI Taxonomy" id="747725"/>
    <lineage>
        <taxon>Eukaryota</taxon>
        <taxon>Fungi</taxon>
        <taxon>Fungi incertae sedis</taxon>
        <taxon>Mucoromycota</taxon>
        <taxon>Mucoromycotina</taxon>
        <taxon>Mucoromycetes</taxon>
        <taxon>Mucorales</taxon>
        <taxon>Mucorineae</taxon>
        <taxon>Mucoraceae</taxon>
        <taxon>Mucor</taxon>
    </lineage>
</organism>
<keyword evidence="2" id="KW-1185">Reference proteome</keyword>
<accession>A0A168GU92</accession>
<dbReference type="VEuPathDB" id="FungiDB:MUCCIDRAFT_116113"/>
<proteinExistence type="predicted"/>
<protein>
    <submittedName>
        <fullName evidence="1">Uncharacterized protein</fullName>
    </submittedName>
</protein>